<accession>A0A7R9CV40</accession>
<name>A0A7R9CV40_TIMCR</name>
<proteinExistence type="predicted"/>
<evidence type="ECO:0000313" key="2">
    <source>
        <dbReference type="EMBL" id="CAD7402572.1"/>
    </source>
</evidence>
<protein>
    <submittedName>
        <fullName evidence="2">Uncharacterized protein</fullName>
    </submittedName>
</protein>
<gene>
    <name evidence="2" type="ORF">TCEB3V08_LOCUS6563</name>
</gene>
<feature type="region of interest" description="Disordered" evidence="1">
    <location>
        <begin position="216"/>
        <end position="238"/>
    </location>
</feature>
<reference evidence="2" key="1">
    <citation type="submission" date="2020-11" db="EMBL/GenBank/DDBJ databases">
        <authorList>
            <person name="Tran Van P."/>
        </authorList>
    </citation>
    <scope>NUCLEOTIDE SEQUENCE</scope>
</reference>
<organism evidence="2">
    <name type="scientific">Timema cristinae</name>
    <name type="common">Walking stick</name>
    <dbReference type="NCBI Taxonomy" id="61476"/>
    <lineage>
        <taxon>Eukaryota</taxon>
        <taxon>Metazoa</taxon>
        <taxon>Ecdysozoa</taxon>
        <taxon>Arthropoda</taxon>
        <taxon>Hexapoda</taxon>
        <taxon>Insecta</taxon>
        <taxon>Pterygota</taxon>
        <taxon>Neoptera</taxon>
        <taxon>Polyneoptera</taxon>
        <taxon>Phasmatodea</taxon>
        <taxon>Timematodea</taxon>
        <taxon>Timematoidea</taxon>
        <taxon>Timematidae</taxon>
        <taxon>Timema</taxon>
    </lineage>
</organism>
<dbReference type="EMBL" id="OC318585">
    <property type="protein sequence ID" value="CAD7402572.1"/>
    <property type="molecule type" value="Genomic_DNA"/>
</dbReference>
<dbReference type="AlphaFoldDB" id="A0A7R9CV40"/>
<feature type="compositionally biased region" description="Polar residues" evidence="1">
    <location>
        <begin position="218"/>
        <end position="238"/>
    </location>
</feature>
<sequence>MFNCENNKRNIPHQGSLVSFLPLPPRGAKVLRNIPHQGSLVSFLPLPPRGAKILRNISNKGSLVSFLPMPPRGAKVLRNIPHQGSLVSFLPLPPRDAKVLRNIPHQGSLVSFLPLPPRGAKILRNIPHQGSLVGFLPLPPRGAKLANALNSCRDGPPWKGRSRFESRVGEVGVVFHYPTTKIHNMERKRFHGLTNSASIWLFYEDTHKHIVSPPRLFSTETSSRQRSHASSQPHPKKE</sequence>
<evidence type="ECO:0000256" key="1">
    <source>
        <dbReference type="SAM" id="MobiDB-lite"/>
    </source>
</evidence>